<dbReference type="InterPro" id="IPR046357">
    <property type="entry name" value="PPIase_dom_sf"/>
</dbReference>
<organism evidence="10 11">
    <name type="scientific">Novosphingobium aquae</name>
    <dbReference type="NCBI Taxonomy" id="3133435"/>
    <lineage>
        <taxon>Bacteria</taxon>
        <taxon>Pseudomonadati</taxon>
        <taxon>Pseudomonadota</taxon>
        <taxon>Alphaproteobacteria</taxon>
        <taxon>Sphingomonadales</taxon>
        <taxon>Sphingomonadaceae</taxon>
        <taxon>Novosphingobium</taxon>
    </lineage>
</organism>
<name>A0ABU8S8Y6_9SPHN</name>
<keyword evidence="8 10" id="KW-0413">Isomerase</keyword>
<protein>
    <recommendedName>
        <fullName evidence="4">Parvulin-like PPIase</fullName>
        <ecNumber evidence="3">5.2.1.8</ecNumber>
    </recommendedName>
    <alternativeName>
        <fullName evidence="6">Peptidyl-prolyl cis-trans isomerase plp</fullName>
    </alternativeName>
    <alternativeName>
        <fullName evidence="7">Rotamase plp</fullName>
    </alternativeName>
</protein>
<comment type="caution">
    <text evidence="10">The sequence shown here is derived from an EMBL/GenBank/DDBJ whole genome shotgun (WGS) entry which is preliminary data.</text>
</comment>
<dbReference type="Proteomes" id="UP001379235">
    <property type="component" value="Unassembled WGS sequence"/>
</dbReference>
<dbReference type="PROSITE" id="PS50198">
    <property type="entry name" value="PPIC_PPIASE_2"/>
    <property type="match status" value="1"/>
</dbReference>
<accession>A0ABU8S8Y6</accession>
<evidence type="ECO:0000259" key="9">
    <source>
        <dbReference type="PROSITE" id="PS50198"/>
    </source>
</evidence>
<sequence length="266" mass="28409">MIAEPVIVGGREITAEAIAAEAQHHPAPDAAAAWNAAAEALAVRQLLLDEADRLGIPAEDRYDAEGRPLTEEDGRIDALLEQEVRVPQADEAACRRYYDTHRARFASPVLVEAAHILIEADPADAFAMGLATGDARTLIRELQAEPERFAEIARKRSACPSGQQGGNLGQVGPGQMVKPFEEALFALPENALCPQPVKTRFGVHVIRSGRRAEGRQLPFEAVQEAISGYLEEASYRRAVAQYIAILAGQAGVSGVAIAGAEGAMVQ</sequence>
<dbReference type="EC" id="5.2.1.8" evidence="3"/>
<dbReference type="SUPFAM" id="SSF54534">
    <property type="entry name" value="FKBP-like"/>
    <property type="match status" value="1"/>
</dbReference>
<proteinExistence type="inferred from homology"/>
<comment type="similarity">
    <text evidence="2">Belongs to the PpiC/parvulin rotamase family.</text>
</comment>
<evidence type="ECO:0000256" key="4">
    <source>
        <dbReference type="ARBA" id="ARBA00018370"/>
    </source>
</evidence>
<evidence type="ECO:0000256" key="6">
    <source>
        <dbReference type="ARBA" id="ARBA00030642"/>
    </source>
</evidence>
<dbReference type="Pfam" id="PF00639">
    <property type="entry name" value="Rotamase"/>
    <property type="match status" value="1"/>
</dbReference>
<feature type="domain" description="PpiC" evidence="9">
    <location>
        <begin position="108"/>
        <end position="210"/>
    </location>
</feature>
<dbReference type="PANTHER" id="PTHR47245">
    <property type="entry name" value="PEPTIDYLPROLYL ISOMERASE"/>
    <property type="match status" value="1"/>
</dbReference>
<keyword evidence="11" id="KW-1185">Reference proteome</keyword>
<evidence type="ECO:0000256" key="5">
    <source>
        <dbReference type="ARBA" id="ARBA00023110"/>
    </source>
</evidence>
<keyword evidence="5 8" id="KW-0697">Rotamase</keyword>
<evidence type="ECO:0000313" key="11">
    <source>
        <dbReference type="Proteomes" id="UP001379235"/>
    </source>
</evidence>
<evidence type="ECO:0000256" key="2">
    <source>
        <dbReference type="ARBA" id="ARBA00007656"/>
    </source>
</evidence>
<dbReference type="GO" id="GO:0003755">
    <property type="term" value="F:peptidyl-prolyl cis-trans isomerase activity"/>
    <property type="evidence" value="ECO:0007669"/>
    <property type="project" value="UniProtKB-EC"/>
</dbReference>
<reference evidence="10 11" key="1">
    <citation type="submission" date="2024-03" db="EMBL/GenBank/DDBJ databases">
        <authorList>
            <person name="Jo J.-H."/>
        </authorList>
    </citation>
    <scope>NUCLEOTIDE SEQUENCE [LARGE SCALE GENOMIC DNA]</scope>
    <source>
        <strain evidence="10 11">AS3R-12</strain>
    </source>
</reference>
<dbReference type="RefSeq" id="WP_339967041.1">
    <property type="nucleotide sequence ID" value="NZ_JBBHJY010000005.1"/>
</dbReference>
<dbReference type="EMBL" id="JBBHJY010000005">
    <property type="protein sequence ID" value="MEJ6010411.1"/>
    <property type="molecule type" value="Genomic_DNA"/>
</dbReference>
<dbReference type="InterPro" id="IPR050245">
    <property type="entry name" value="PrsA_foldase"/>
</dbReference>
<dbReference type="Gene3D" id="3.10.50.40">
    <property type="match status" value="1"/>
</dbReference>
<comment type="catalytic activity">
    <reaction evidence="1">
        <text>[protein]-peptidylproline (omega=180) = [protein]-peptidylproline (omega=0)</text>
        <dbReference type="Rhea" id="RHEA:16237"/>
        <dbReference type="Rhea" id="RHEA-COMP:10747"/>
        <dbReference type="Rhea" id="RHEA-COMP:10748"/>
        <dbReference type="ChEBI" id="CHEBI:83833"/>
        <dbReference type="ChEBI" id="CHEBI:83834"/>
        <dbReference type="EC" id="5.2.1.8"/>
    </reaction>
</comment>
<evidence type="ECO:0000256" key="1">
    <source>
        <dbReference type="ARBA" id="ARBA00000971"/>
    </source>
</evidence>
<evidence type="ECO:0000256" key="3">
    <source>
        <dbReference type="ARBA" id="ARBA00013194"/>
    </source>
</evidence>
<dbReference type="InterPro" id="IPR027304">
    <property type="entry name" value="Trigger_fact/SurA_dom_sf"/>
</dbReference>
<dbReference type="InterPro" id="IPR000297">
    <property type="entry name" value="PPIase_PpiC"/>
</dbReference>
<evidence type="ECO:0000256" key="8">
    <source>
        <dbReference type="PROSITE-ProRule" id="PRU00278"/>
    </source>
</evidence>
<evidence type="ECO:0000256" key="7">
    <source>
        <dbReference type="ARBA" id="ARBA00031484"/>
    </source>
</evidence>
<evidence type="ECO:0000313" key="10">
    <source>
        <dbReference type="EMBL" id="MEJ6010411.1"/>
    </source>
</evidence>
<gene>
    <name evidence="10" type="ORF">WG900_10815</name>
</gene>
<dbReference type="SUPFAM" id="SSF109998">
    <property type="entry name" value="Triger factor/SurA peptide-binding domain-like"/>
    <property type="match status" value="1"/>
</dbReference>
<dbReference type="PANTHER" id="PTHR47245:SF2">
    <property type="entry name" value="PEPTIDYL-PROLYL CIS-TRANS ISOMERASE HP_0175-RELATED"/>
    <property type="match status" value="1"/>
</dbReference>